<feature type="compositionally biased region" description="Low complexity" evidence="1">
    <location>
        <begin position="576"/>
        <end position="589"/>
    </location>
</feature>
<dbReference type="Proteomes" id="UP000011014">
    <property type="component" value="Unassembled WGS sequence"/>
</dbReference>
<reference evidence="3" key="1">
    <citation type="journal article" date="2010" name="Science">
        <title>Plasticity of animal genome architecture unmasked by rapid evolution of a pelagic tunicate.</title>
        <authorList>
            <person name="Denoeud F."/>
            <person name="Henriet S."/>
            <person name="Mungpakdee S."/>
            <person name="Aury J.M."/>
            <person name="Da Silva C."/>
            <person name="Brinkmann H."/>
            <person name="Mikhaleva J."/>
            <person name="Olsen L.C."/>
            <person name="Jubin C."/>
            <person name="Canestro C."/>
            <person name="Bouquet J.M."/>
            <person name="Danks G."/>
            <person name="Poulain J."/>
            <person name="Campsteijn C."/>
            <person name="Adamski M."/>
            <person name="Cross I."/>
            <person name="Yadetie F."/>
            <person name="Muffato M."/>
            <person name="Louis A."/>
            <person name="Butcher S."/>
            <person name="Tsagkogeorga G."/>
            <person name="Konrad A."/>
            <person name="Singh S."/>
            <person name="Jensen M.F."/>
            <person name="Cong E.H."/>
            <person name="Eikeseth-Otteraa H."/>
            <person name="Noel B."/>
            <person name="Anthouard V."/>
            <person name="Porcel B.M."/>
            <person name="Kachouri-Lafond R."/>
            <person name="Nishino A."/>
            <person name="Ugolini M."/>
            <person name="Chourrout P."/>
            <person name="Nishida H."/>
            <person name="Aasland R."/>
            <person name="Huzurbazar S."/>
            <person name="Westhof E."/>
            <person name="Delsuc F."/>
            <person name="Lehrach H."/>
            <person name="Reinhardt R."/>
            <person name="Weissenbach J."/>
            <person name="Roy S.W."/>
            <person name="Artiguenave F."/>
            <person name="Postlethwait J.H."/>
            <person name="Manak J.R."/>
            <person name="Thompson E.M."/>
            <person name="Jaillon O."/>
            <person name="Du Pasquier L."/>
            <person name="Boudinot P."/>
            <person name="Liberles D.A."/>
            <person name="Volff J.N."/>
            <person name="Philippe H."/>
            <person name="Lenhard B."/>
            <person name="Roest Crollius H."/>
            <person name="Wincker P."/>
            <person name="Chourrout D."/>
        </authorList>
    </citation>
    <scope>NUCLEOTIDE SEQUENCE [LARGE SCALE GENOMIC DNA]</scope>
</reference>
<sequence>MLKSVILIFGLVAADPVFGPKDKIEISLTPEPLRTAEEIKGNGFFNGNIFYASSFVNLLEDFPDRFSLNRDGDDFKISADIRVDGGLKTCWLFNSRLSVDFDEDTVSEFHITPSGHVLTRSFDNGNTIHFSHMVLLGLCNGNIKSCVLTSEDMSIEDLKFDVSFTGLNMADSGKEIKLDFSCDDIIRRESDISTYLYVWKEGQIKITAGLTIIDSSDDALQTVATCNLINLSPAVEMATFLIGDFKKISQVTNGIAELQISGKELMSFGGKNIQCEGIQMTDLSEPPTFLKKYRATTKETISFSYPTTYAKVSFDNTKFVRGMNYLQKGESTKISCDFDGFPLPSPRLAVDGHEVKSNAFIIEDDASITCEAQNFADTAYVNVYYFEDDSVELTLVQDPEEIYEDDIIELVCHAHGSPLPDFSFYRSEKMLSDDDHHHYQGAVRAGNYSCAAALVEFGLEHRSNVIEIIPKVRPVGSTKSLGLSAGYKIAIFIICIILLIIVLLIIDFFVYKENGLTNEALVKLNCYCLNRDAVPNKEENDEENPEQENIVKDSHDDDVISMKSLKRPEVDPDAGSTTSSSKETIIEKTQTPTESTDSKTEENGDRIQSSKS</sequence>
<dbReference type="SUPFAM" id="SSF48726">
    <property type="entry name" value="Immunoglobulin"/>
    <property type="match status" value="1"/>
</dbReference>
<protein>
    <recommendedName>
        <fullName evidence="4">Ig-like domain-containing protein</fullName>
    </recommendedName>
</protein>
<dbReference type="EMBL" id="FN654295">
    <property type="protein sequence ID" value="CBY31203.1"/>
    <property type="molecule type" value="Genomic_DNA"/>
</dbReference>
<evidence type="ECO:0008006" key="4">
    <source>
        <dbReference type="Google" id="ProtNLM"/>
    </source>
</evidence>
<keyword evidence="2" id="KW-1133">Transmembrane helix</keyword>
<gene>
    <name evidence="3" type="ORF">GSOID_T00025096001</name>
</gene>
<keyword evidence="2" id="KW-0472">Membrane</keyword>
<feature type="transmembrane region" description="Helical" evidence="2">
    <location>
        <begin position="489"/>
        <end position="511"/>
    </location>
</feature>
<organism evidence="3">
    <name type="scientific">Oikopleura dioica</name>
    <name type="common">Tunicate</name>
    <dbReference type="NCBI Taxonomy" id="34765"/>
    <lineage>
        <taxon>Eukaryota</taxon>
        <taxon>Metazoa</taxon>
        <taxon>Chordata</taxon>
        <taxon>Tunicata</taxon>
        <taxon>Appendicularia</taxon>
        <taxon>Copelata</taxon>
        <taxon>Oikopleuridae</taxon>
        <taxon>Oikopleura</taxon>
    </lineage>
</organism>
<dbReference type="AlphaFoldDB" id="E4Y6F3"/>
<dbReference type="InterPro" id="IPR036179">
    <property type="entry name" value="Ig-like_dom_sf"/>
</dbReference>
<accession>E4Y6F3</accession>
<feature type="compositionally biased region" description="Basic and acidic residues" evidence="1">
    <location>
        <begin position="596"/>
        <end position="605"/>
    </location>
</feature>
<keyword evidence="2" id="KW-0812">Transmembrane</keyword>
<evidence type="ECO:0000256" key="2">
    <source>
        <dbReference type="SAM" id="Phobius"/>
    </source>
</evidence>
<feature type="compositionally biased region" description="Basic and acidic residues" evidence="1">
    <location>
        <begin position="549"/>
        <end position="570"/>
    </location>
</feature>
<proteinExistence type="predicted"/>
<evidence type="ECO:0000313" key="3">
    <source>
        <dbReference type="EMBL" id="CBY31203.1"/>
    </source>
</evidence>
<name>E4Y6F3_OIKDI</name>
<evidence type="ECO:0000256" key="1">
    <source>
        <dbReference type="SAM" id="MobiDB-lite"/>
    </source>
</evidence>
<feature type="region of interest" description="Disordered" evidence="1">
    <location>
        <begin position="536"/>
        <end position="612"/>
    </location>
</feature>